<feature type="region of interest" description="Disordered" evidence="11">
    <location>
        <begin position="389"/>
        <end position="448"/>
    </location>
</feature>
<name>A0AAD4PXE5_9EURO</name>
<dbReference type="FunFam" id="1.10.10.60:FF:000286">
    <property type="entry name" value="Homeobox transcription factor"/>
    <property type="match status" value="1"/>
</dbReference>
<dbReference type="InterPro" id="IPR001356">
    <property type="entry name" value="HD"/>
</dbReference>
<dbReference type="SMART" id="SM00389">
    <property type="entry name" value="HOX"/>
    <property type="match status" value="1"/>
</dbReference>
<dbReference type="PANTHER" id="PTHR24324:SF9">
    <property type="entry name" value="HOMEOBOX DOMAIN-CONTAINING PROTEIN"/>
    <property type="match status" value="1"/>
</dbReference>
<comment type="subcellular location">
    <subcellularLocation>
        <location evidence="1 9 10">Nucleus</location>
    </subcellularLocation>
</comment>
<dbReference type="EMBL" id="JAJTJA010000005">
    <property type="protein sequence ID" value="KAH8699252.1"/>
    <property type="molecule type" value="Genomic_DNA"/>
</dbReference>
<dbReference type="GO" id="GO:0000082">
    <property type="term" value="P:G1/S transition of mitotic cell cycle"/>
    <property type="evidence" value="ECO:0007669"/>
    <property type="project" value="UniProtKB-ARBA"/>
</dbReference>
<proteinExistence type="predicted"/>
<dbReference type="PROSITE" id="PS00027">
    <property type="entry name" value="HOMEOBOX_1"/>
    <property type="match status" value="1"/>
</dbReference>
<feature type="region of interest" description="Disordered" evidence="11">
    <location>
        <begin position="179"/>
        <end position="205"/>
    </location>
</feature>
<dbReference type="InterPro" id="IPR051000">
    <property type="entry name" value="Homeobox_DNA-bind_prot"/>
</dbReference>
<keyword evidence="6 9" id="KW-0539">Nucleus</keyword>
<feature type="region of interest" description="Disordered" evidence="11">
    <location>
        <begin position="498"/>
        <end position="519"/>
    </location>
</feature>
<evidence type="ECO:0000256" key="9">
    <source>
        <dbReference type="PROSITE-ProRule" id="PRU00108"/>
    </source>
</evidence>
<dbReference type="AlphaFoldDB" id="A0AAD4PXE5"/>
<dbReference type="Gene3D" id="1.10.10.60">
    <property type="entry name" value="Homeodomain-like"/>
    <property type="match status" value="1"/>
</dbReference>
<dbReference type="GO" id="GO:0000978">
    <property type="term" value="F:RNA polymerase II cis-regulatory region sequence-specific DNA binding"/>
    <property type="evidence" value="ECO:0007669"/>
    <property type="project" value="TreeGrafter"/>
</dbReference>
<feature type="domain" description="Homeobox" evidence="12">
    <location>
        <begin position="51"/>
        <end position="111"/>
    </location>
</feature>
<dbReference type="GO" id="GO:0000981">
    <property type="term" value="F:DNA-binding transcription factor activity, RNA polymerase II-specific"/>
    <property type="evidence" value="ECO:0007669"/>
    <property type="project" value="InterPro"/>
</dbReference>
<evidence type="ECO:0000259" key="12">
    <source>
        <dbReference type="PROSITE" id="PS50071"/>
    </source>
</evidence>
<keyword evidence="3 9" id="KW-0238">DNA-binding</keyword>
<evidence type="ECO:0000256" key="11">
    <source>
        <dbReference type="SAM" id="MobiDB-lite"/>
    </source>
</evidence>
<feature type="region of interest" description="Disordered" evidence="11">
    <location>
        <begin position="1"/>
        <end position="22"/>
    </location>
</feature>
<keyword evidence="5" id="KW-0804">Transcription</keyword>
<feature type="region of interest" description="Disordered" evidence="11">
    <location>
        <begin position="103"/>
        <end position="162"/>
    </location>
</feature>
<feature type="compositionally biased region" description="Low complexity" evidence="11">
    <location>
        <begin position="1"/>
        <end position="20"/>
    </location>
</feature>
<evidence type="ECO:0000256" key="2">
    <source>
        <dbReference type="ARBA" id="ARBA00023015"/>
    </source>
</evidence>
<dbReference type="GO" id="GO:0030154">
    <property type="term" value="P:cell differentiation"/>
    <property type="evidence" value="ECO:0007669"/>
    <property type="project" value="TreeGrafter"/>
</dbReference>
<comment type="subunit">
    <text evidence="8">Interacts with MCM1.</text>
</comment>
<dbReference type="GO" id="GO:0005634">
    <property type="term" value="C:nucleus"/>
    <property type="evidence" value="ECO:0007669"/>
    <property type="project" value="UniProtKB-SubCell"/>
</dbReference>
<evidence type="ECO:0000256" key="10">
    <source>
        <dbReference type="RuleBase" id="RU000682"/>
    </source>
</evidence>
<keyword evidence="4 9" id="KW-0371">Homeobox</keyword>
<dbReference type="GeneID" id="70250621"/>
<evidence type="ECO:0000256" key="7">
    <source>
        <dbReference type="ARBA" id="ARBA00023306"/>
    </source>
</evidence>
<organism evidence="13 14">
    <name type="scientific">Talaromyces proteolyticus</name>
    <dbReference type="NCBI Taxonomy" id="1131652"/>
    <lineage>
        <taxon>Eukaryota</taxon>
        <taxon>Fungi</taxon>
        <taxon>Dikarya</taxon>
        <taxon>Ascomycota</taxon>
        <taxon>Pezizomycotina</taxon>
        <taxon>Eurotiomycetes</taxon>
        <taxon>Eurotiomycetidae</taxon>
        <taxon>Eurotiales</taxon>
        <taxon>Trichocomaceae</taxon>
        <taxon>Talaromyces</taxon>
        <taxon>Talaromyces sect. Bacilispori</taxon>
    </lineage>
</organism>
<dbReference type="CDD" id="cd00086">
    <property type="entry name" value="homeodomain"/>
    <property type="match status" value="1"/>
</dbReference>
<dbReference type="SUPFAM" id="SSF46689">
    <property type="entry name" value="Homeodomain-like"/>
    <property type="match status" value="1"/>
</dbReference>
<feature type="DNA-binding region" description="Homeobox" evidence="9">
    <location>
        <begin position="53"/>
        <end position="112"/>
    </location>
</feature>
<dbReference type="PROSITE" id="PS50071">
    <property type="entry name" value="HOMEOBOX_2"/>
    <property type="match status" value="1"/>
</dbReference>
<feature type="compositionally biased region" description="Polar residues" evidence="11">
    <location>
        <begin position="190"/>
        <end position="205"/>
    </location>
</feature>
<dbReference type="GO" id="GO:0000122">
    <property type="term" value="P:negative regulation of transcription by RNA polymerase II"/>
    <property type="evidence" value="ECO:0007669"/>
    <property type="project" value="UniProtKB-ARBA"/>
</dbReference>
<evidence type="ECO:0000256" key="8">
    <source>
        <dbReference type="ARBA" id="ARBA00065092"/>
    </source>
</evidence>
<dbReference type="PANTHER" id="PTHR24324">
    <property type="entry name" value="HOMEOBOX PROTEIN HHEX"/>
    <property type="match status" value="1"/>
</dbReference>
<keyword evidence="14" id="KW-1185">Reference proteome</keyword>
<dbReference type="InterPro" id="IPR009057">
    <property type="entry name" value="Homeodomain-like_sf"/>
</dbReference>
<reference evidence="13" key="1">
    <citation type="submission" date="2021-12" db="EMBL/GenBank/DDBJ databases">
        <title>Convergent genome expansion in fungi linked to evolution of root-endophyte symbiosis.</title>
        <authorList>
            <consortium name="DOE Joint Genome Institute"/>
            <person name="Ke Y.-H."/>
            <person name="Bonito G."/>
            <person name="Liao H.-L."/>
            <person name="Looney B."/>
            <person name="Rojas-Flechas A."/>
            <person name="Nash J."/>
            <person name="Hameed K."/>
            <person name="Schadt C."/>
            <person name="Martin F."/>
            <person name="Crous P.W."/>
            <person name="Miettinen O."/>
            <person name="Magnuson J.K."/>
            <person name="Labbe J."/>
            <person name="Jacobson D."/>
            <person name="Doktycz M.J."/>
            <person name="Veneault-Fourrey C."/>
            <person name="Kuo A."/>
            <person name="Mondo S."/>
            <person name="Calhoun S."/>
            <person name="Riley R."/>
            <person name="Ohm R."/>
            <person name="LaButti K."/>
            <person name="Andreopoulos B."/>
            <person name="Pangilinan J."/>
            <person name="Nolan M."/>
            <person name="Tritt A."/>
            <person name="Clum A."/>
            <person name="Lipzen A."/>
            <person name="Daum C."/>
            <person name="Barry K."/>
            <person name="Grigoriev I.V."/>
            <person name="Vilgalys R."/>
        </authorList>
    </citation>
    <scope>NUCLEOTIDE SEQUENCE</scope>
    <source>
        <strain evidence="13">PMI_201</strain>
    </source>
</reference>
<evidence type="ECO:0000313" key="14">
    <source>
        <dbReference type="Proteomes" id="UP001201262"/>
    </source>
</evidence>
<feature type="compositionally biased region" description="Polar residues" evidence="11">
    <location>
        <begin position="389"/>
        <end position="428"/>
    </location>
</feature>
<evidence type="ECO:0000256" key="3">
    <source>
        <dbReference type="ARBA" id="ARBA00023125"/>
    </source>
</evidence>
<feature type="region of interest" description="Disordered" evidence="11">
    <location>
        <begin position="312"/>
        <end position="352"/>
    </location>
</feature>
<dbReference type="InterPro" id="IPR017970">
    <property type="entry name" value="Homeobox_CS"/>
</dbReference>
<sequence>MPTLGSSSTTAGSSSPSQTQVSEPANLNYAFLIHSQKTLTQNLPPRVDNKLLARQKRRRTSPEDHAILEAEYKTNPKPDKVARASIVSRVALGEKEVQVWFQNRRQNDRRKSKPLEPHELVGPRASTSNADSSPDNRNSGPPEPSFSFGSVPSDDPVGYLDVDGKAKLDASKVPADILVSSSDGPEVDLPSSQVHGEIPSSQTTRSLCHPSEILQETPQELSLDIVDHNKAVGILAELTGLGVELNPRKRALSTTDAVPQAIDVEQPRKDFKSPPSLRISMSFDGEALVRHDGEPTPSPPKPRTAVRISLSSDGEALVRGEDEPSPSKNRMRMIPSRTNRQSGLKRSTSAVTFGSSQIITDREGFNRLFGRSRDARMWELYCDTDARSALSTPGGSQSGNSAPTPGLNRSGSNRSLVRTNSFSKSLCSTRPEAESHSTSVEYSSKKRRKLGRTVSSLGRLESVQRVVLADHSAKKPVLSDGKTFKDYAKEVDWEAGDSDKENWVPGTQQRAMPGRHRRVNSHAPRPVLRVNGVRKNTAVDDLALAANGKRGRVSRGGHCGNKENELYHPAKIDAEVAAFMSKTSSSSREEDLDCIQGLLSLSQGAWK</sequence>
<evidence type="ECO:0000256" key="4">
    <source>
        <dbReference type="ARBA" id="ARBA00023155"/>
    </source>
</evidence>
<accession>A0AAD4PXE5</accession>
<dbReference type="Proteomes" id="UP001201262">
    <property type="component" value="Unassembled WGS sequence"/>
</dbReference>
<evidence type="ECO:0000313" key="13">
    <source>
        <dbReference type="EMBL" id="KAH8699252.1"/>
    </source>
</evidence>
<feature type="compositionally biased region" description="Polar residues" evidence="11">
    <location>
        <begin position="125"/>
        <end position="138"/>
    </location>
</feature>
<dbReference type="RefSeq" id="XP_046073716.1">
    <property type="nucleotide sequence ID" value="XM_046220334.1"/>
</dbReference>
<comment type="caution">
    <text evidence="13">The sequence shown here is derived from an EMBL/GenBank/DDBJ whole genome shotgun (WGS) entry which is preliminary data.</text>
</comment>
<evidence type="ECO:0000256" key="6">
    <source>
        <dbReference type="ARBA" id="ARBA00023242"/>
    </source>
</evidence>
<feature type="compositionally biased region" description="Polar residues" evidence="11">
    <location>
        <begin position="336"/>
        <end position="352"/>
    </location>
</feature>
<protein>
    <recommendedName>
        <fullName evidence="12">Homeobox domain-containing protein</fullName>
    </recommendedName>
</protein>
<evidence type="ECO:0000256" key="1">
    <source>
        <dbReference type="ARBA" id="ARBA00004123"/>
    </source>
</evidence>
<gene>
    <name evidence="13" type="ORF">BGW36DRAFT_426923</name>
</gene>
<evidence type="ECO:0000256" key="5">
    <source>
        <dbReference type="ARBA" id="ARBA00023163"/>
    </source>
</evidence>
<keyword evidence="2" id="KW-0805">Transcription regulation</keyword>
<keyword evidence="7" id="KW-0131">Cell cycle</keyword>
<dbReference type="Pfam" id="PF00046">
    <property type="entry name" value="Homeodomain"/>
    <property type="match status" value="1"/>
</dbReference>